<dbReference type="InterPro" id="IPR005467">
    <property type="entry name" value="His_kinase_dom"/>
</dbReference>
<evidence type="ECO:0000256" key="2">
    <source>
        <dbReference type="ARBA" id="ARBA00004429"/>
    </source>
</evidence>
<dbReference type="EC" id="2.7.13.3" evidence="14"/>
<evidence type="ECO:0000256" key="13">
    <source>
        <dbReference type="ARBA" id="ARBA00023136"/>
    </source>
</evidence>
<name>K6ZM11_9ALTE</name>
<evidence type="ECO:0000259" key="16">
    <source>
        <dbReference type="PROSITE" id="PS50109"/>
    </source>
</evidence>
<dbReference type="SMART" id="SM00304">
    <property type="entry name" value="HAMP"/>
    <property type="match status" value="1"/>
</dbReference>
<dbReference type="Gene3D" id="1.20.5.1930">
    <property type="match status" value="1"/>
</dbReference>
<keyword evidence="7 15" id="KW-0812">Transmembrane</keyword>
<evidence type="ECO:0000256" key="5">
    <source>
        <dbReference type="ARBA" id="ARBA00022553"/>
    </source>
</evidence>
<dbReference type="GO" id="GO:0000155">
    <property type="term" value="F:phosphorelay sensor kinase activity"/>
    <property type="evidence" value="ECO:0007669"/>
    <property type="project" value="UniProtKB-UniRule"/>
</dbReference>
<dbReference type="CDD" id="cd19408">
    <property type="entry name" value="NarX_NarQ_sensor"/>
    <property type="match status" value="1"/>
</dbReference>
<dbReference type="PIRSF" id="PIRSF003167">
    <property type="entry name" value="STHK_NarX/NarQ"/>
    <property type="match status" value="1"/>
</dbReference>
<dbReference type="Pfam" id="PF02518">
    <property type="entry name" value="HATPase_c"/>
    <property type="match status" value="1"/>
</dbReference>
<protein>
    <recommendedName>
        <fullName evidence="14">Sensor protein</fullName>
        <ecNumber evidence="14">2.7.13.3</ecNumber>
    </recommendedName>
</protein>
<evidence type="ECO:0000313" key="18">
    <source>
        <dbReference type="EMBL" id="GAC24395.1"/>
    </source>
</evidence>
<keyword evidence="10 14" id="KW-0067">ATP-binding</keyword>
<evidence type="ECO:0000256" key="8">
    <source>
        <dbReference type="ARBA" id="ARBA00022741"/>
    </source>
</evidence>
<keyword evidence="9 14" id="KW-0418">Kinase</keyword>
<evidence type="ECO:0000256" key="4">
    <source>
        <dbReference type="ARBA" id="ARBA00022519"/>
    </source>
</evidence>
<dbReference type="PROSITE" id="PS50109">
    <property type="entry name" value="HIS_KIN"/>
    <property type="match status" value="1"/>
</dbReference>
<keyword evidence="3 14" id="KW-1003">Cell membrane</keyword>
<evidence type="ECO:0000256" key="15">
    <source>
        <dbReference type="SAM" id="Phobius"/>
    </source>
</evidence>
<dbReference type="InterPro" id="IPR029095">
    <property type="entry name" value="NarX-like_N"/>
</dbReference>
<dbReference type="SMART" id="SM00387">
    <property type="entry name" value="HATPase_c"/>
    <property type="match status" value="1"/>
</dbReference>
<dbReference type="EMBL" id="BAEP01000043">
    <property type="protein sequence ID" value="GAC24395.1"/>
    <property type="molecule type" value="Genomic_DNA"/>
</dbReference>
<proteinExistence type="predicted"/>
<keyword evidence="12 14" id="KW-0902">Two-component regulatory system</keyword>
<dbReference type="InterPro" id="IPR003594">
    <property type="entry name" value="HATPase_dom"/>
</dbReference>
<dbReference type="Proteomes" id="UP000006263">
    <property type="component" value="Unassembled WGS sequence"/>
</dbReference>
<evidence type="ECO:0000259" key="17">
    <source>
        <dbReference type="PROSITE" id="PS50885"/>
    </source>
</evidence>
<feature type="transmembrane region" description="Helical" evidence="15">
    <location>
        <begin position="12"/>
        <end position="34"/>
    </location>
</feature>
<dbReference type="Pfam" id="PF13675">
    <property type="entry name" value="PilJ"/>
    <property type="match status" value="1"/>
</dbReference>
<evidence type="ECO:0000313" key="19">
    <source>
        <dbReference type="Proteomes" id="UP000006263"/>
    </source>
</evidence>
<dbReference type="PANTHER" id="PTHR24421">
    <property type="entry name" value="NITRATE/NITRITE SENSOR PROTEIN NARX-RELATED"/>
    <property type="match status" value="1"/>
</dbReference>
<evidence type="ECO:0000256" key="7">
    <source>
        <dbReference type="ARBA" id="ARBA00022692"/>
    </source>
</evidence>
<keyword evidence="5" id="KW-0597">Phosphoprotein</keyword>
<feature type="transmembrane region" description="Helical" evidence="15">
    <location>
        <begin position="168"/>
        <end position="188"/>
    </location>
</feature>
<feature type="domain" description="HAMP" evidence="17">
    <location>
        <begin position="190"/>
        <end position="242"/>
    </location>
</feature>
<dbReference type="Gene3D" id="3.30.565.10">
    <property type="entry name" value="Histidine kinase-like ATPase, C-terminal domain"/>
    <property type="match status" value="1"/>
</dbReference>
<dbReference type="GO" id="GO:0005886">
    <property type="term" value="C:plasma membrane"/>
    <property type="evidence" value="ECO:0007669"/>
    <property type="project" value="UniProtKB-SubCell"/>
</dbReference>
<dbReference type="SUPFAM" id="SSF158472">
    <property type="entry name" value="HAMP domain-like"/>
    <property type="match status" value="1"/>
</dbReference>
<dbReference type="InterPro" id="IPR011712">
    <property type="entry name" value="Sig_transdc_His_kin_sub3_dim/P"/>
</dbReference>
<evidence type="ECO:0000256" key="10">
    <source>
        <dbReference type="ARBA" id="ARBA00022840"/>
    </source>
</evidence>
<dbReference type="Gene3D" id="1.10.8.500">
    <property type="entry name" value="HAMP domain in histidine kinase"/>
    <property type="match status" value="1"/>
</dbReference>
<dbReference type="CDD" id="cd06225">
    <property type="entry name" value="HAMP"/>
    <property type="match status" value="1"/>
</dbReference>
<gene>
    <name evidence="18" type="primary">narX</name>
    <name evidence="18" type="ORF">GMES_2099</name>
</gene>
<dbReference type="PANTHER" id="PTHR24421:SF10">
    <property type="entry name" value="NITRATE_NITRITE SENSOR PROTEIN NARQ"/>
    <property type="match status" value="1"/>
</dbReference>
<evidence type="ECO:0000256" key="14">
    <source>
        <dbReference type="PIRNR" id="PIRNR003167"/>
    </source>
</evidence>
<keyword evidence="6 14" id="KW-0808">Transferase</keyword>
<dbReference type="CDD" id="cd16917">
    <property type="entry name" value="HATPase_UhpB-NarQ-NarX-like"/>
    <property type="match status" value="1"/>
</dbReference>
<keyword evidence="8 14" id="KW-0547">Nucleotide-binding</keyword>
<dbReference type="InterPro" id="IPR003660">
    <property type="entry name" value="HAMP_dom"/>
</dbReference>
<dbReference type="GO" id="GO:0005524">
    <property type="term" value="F:ATP binding"/>
    <property type="evidence" value="ECO:0007669"/>
    <property type="project" value="UniProtKB-UniRule"/>
</dbReference>
<dbReference type="PROSITE" id="PS50885">
    <property type="entry name" value="HAMP"/>
    <property type="match status" value="1"/>
</dbReference>
<evidence type="ECO:0000256" key="11">
    <source>
        <dbReference type="ARBA" id="ARBA00022989"/>
    </source>
</evidence>
<dbReference type="eggNOG" id="COG3850">
    <property type="taxonomic scope" value="Bacteria"/>
</dbReference>
<organism evidence="18 19">
    <name type="scientific">Paraglaciecola mesophila KMM 241</name>
    <dbReference type="NCBI Taxonomy" id="1128912"/>
    <lineage>
        <taxon>Bacteria</taxon>
        <taxon>Pseudomonadati</taxon>
        <taxon>Pseudomonadota</taxon>
        <taxon>Gammaproteobacteria</taxon>
        <taxon>Alteromonadales</taxon>
        <taxon>Alteromonadaceae</taxon>
        <taxon>Paraglaciecola</taxon>
    </lineage>
</organism>
<comment type="catalytic activity">
    <reaction evidence="1 14">
        <text>ATP + protein L-histidine = ADP + protein N-phospho-L-histidine.</text>
        <dbReference type="EC" id="2.7.13.3"/>
    </reaction>
</comment>
<dbReference type="Gene3D" id="1.20.120.960">
    <property type="entry name" value="Histidine kinase NarX, sensor domain"/>
    <property type="match status" value="1"/>
</dbReference>
<dbReference type="OrthoDB" id="9811306at2"/>
<sequence length="618" mass="68921">MFKTIIHSTVFKIVALMCTISFLAIASMLSTFMISDNAQLDAKAVNVAGSLRMQSMQMLSNLQQQAAQNTTDNSQNINSNIQSFERDLTTGVLANQLIKSDGELLAVQHQQVLTYWFDVIKPSLLASLNNKTVPASLYLEVASFVAQINILVTAYQQHAEANISLIRLIQTLSLFATLIVTAVTMLIVNKQVEKPLSNLLEAAKQISRGDYTAQADVSGKGELAILAKVFNKMSGNVYRSQTHLEKRVQEKTRKLENNHKSMALLYQLVKRLNEFSDQKQDYGPILKQLAEVTGVKDLDLCIMTANGQAPYEHLLSASKTLPDKCIEQECGECTDHDVLFPQTGKEIKYPLSRGEKNYGVLVCNTQGEQLDEWQHELFVSVADQVATGLSMRDQQDQSRRIALMNERTVIARELHDSLAQALSYLKMQVSRMQKLRQRDSTKEQMDEVIGELKGGLSSAYRELRELLTTFRLKIDGQTLKASFEQTIEHLKVRSDAIEFTLDFKVDNIPFTPQEEIHLLQIAREATQNAFYHSQGNRIETTLLQDEAGQVKLTVRDNGVGIAPDPSKLNHYGLAIMQERSSSLGGTIKVSQAPLGGTVVAFSFEPEYAQSLGALKRTA</sequence>
<evidence type="ECO:0000256" key="1">
    <source>
        <dbReference type="ARBA" id="ARBA00000085"/>
    </source>
</evidence>
<dbReference type="GO" id="GO:0046983">
    <property type="term" value="F:protein dimerization activity"/>
    <property type="evidence" value="ECO:0007669"/>
    <property type="project" value="UniProtKB-UniRule"/>
</dbReference>
<feature type="transmembrane region" description="Helical" evidence="15">
    <location>
        <begin position="137"/>
        <end position="156"/>
    </location>
</feature>
<dbReference type="SUPFAM" id="SSF55874">
    <property type="entry name" value="ATPase domain of HSP90 chaperone/DNA topoisomerase II/histidine kinase"/>
    <property type="match status" value="1"/>
</dbReference>
<reference evidence="18 19" key="1">
    <citation type="journal article" date="2017" name="Antonie Van Leeuwenhoek">
        <title>Rhizobium rhizosphaerae sp. nov., a novel species isolated from rice rhizosphere.</title>
        <authorList>
            <person name="Zhao J.J."/>
            <person name="Zhang J."/>
            <person name="Zhang R.J."/>
            <person name="Zhang C.W."/>
            <person name="Yin H.Q."/>
            <person name="Zhang X.X."/>
        </authorList>
    </citation>
    <scope>NUCLEOTIDE SEQUENCE [LARGE SCALE GENOMIC DNA]</scope>
    <source>
        <strain evidence="18 19">KMM 241</strain>
    </source>
</reference>
<dbReference type="Pfam" id="PF00672">
    <property type="entry name" value="HAMP"/>
    <property type="match status" value="1"/>
</dbReference>
<dbReference type="InterPro" id="IPR050482">
    <property type="entry name" value="Sensor_HK_TwoCompSys"/>
</dbReference>
<comment type="caution">
    <text evidence="18">The sequence shown here is derived from an EMBL/GenBank/DDBJ whole genome shotgun (WGS) entry which is preliminary data.</text>
</comment>
<dbReference type="Pfam" id="PF07730">
    <property type="entry name" value="HisKA_3"/>
    <property type="match status" value="1"/>
</dbReference>
<dbReference type="InterPro" id="IPR016380">
    <property type="entry name" value="Sig_transdc_His_kin_NarX/NarQ"/>
</dbReference>
<accession>K6ZM11</accession>
<dbReference type="AlphaFoldDB" id="K6ZM11"/>
<dbReference type="InterPro" id="IPR042295">
    <property type="entry name" value="NarX-like_N_sf"/>
</dbReference>
<feature type="domain" description="Histidine kinase" evidence="16">
    <location>
        <begin position="409"/>
        <end position="607"/>
    </location>
</feature>
<evidence type="ECO:0000256" key="9">
    <source>
        <dbReference type="ARBA" id="ARBA00022777"/>
    </source>
</evidence>
<keyword evidence="4 14" id="KW-0997">Cell inner membrane</keyword>
<keyword evidence="11 15" id="KW-1133">Transmembrane helix</keyword>
<evidence type="ECO:0000256" key="12">
    <source>
        <dbReference type="ARBA" id="ARBA00023012"/>
    </source>
</evidence>
<evidence type="ECO:0000256" key="3">
    <source>
        <dbReference type="ARBA" id="ARBA00022475"/>
    </source>
</evidence>
<comment type="subcellular location">
    <subcellularLocation>
        <location evidence="2">Cell inner membrane</location>
        <topology evidence="2">Multi-pass membrane protein</topology>
    </subcellularLocation>
</comment>
<dbReference type="InterPro" id="IPR036890">
    <property type="entry name" value="HATPase_C_sf"/>
</dbReference>
<keyword evidence="13 14" id="KW-0472">Membrane</keyword>
<evidence type="ECO:0000256" key="6">
    <source>
        <dbReference type="ARBA" id="ARBA00022679"/>
    </source>
</evidence>